<accession>A0A8J2PJ75</accession>
<protein>
    <submittedName>
        <fullName evidence="2">Uncharacterized protein</fullName>
    </submittedName>
</protein>
<sequence>MRKVNFETAKKLVGKTVAINWKKRQHPALVINAGTDEDALETEADQLAATEADQEINQGKPATPISSKH</sequence>
<feature type="region of interest" description="Disordered" evidence="1">
    <location>
        <begin position="50"/>
        <end position="69"/>
    </location>
</feature>
<dbReference type="EMBL" id="CAJVCH010565993">
    <property type="protein sequence ID" value="CAG7832603.1"/>
    <property type="molecule type" value="Genomic_DNA"/>
</dbReference>
<reference evidence="2" key="1">
    <citation type="submission" date="2021-06" db="EMBL/GenBank/DDBJ databases">
        <authorList>
            <person name="Hodson N. C."/>
            <person name="Mongue J. A."/>
            <person name="Jaron S. K."/>
        </authorList>
    </citation>
    <scope>NUCLEOTIDE SEQUENCE</scope>
</reference>
<keyword evidence="3" id="KW-1185">Reference proteome</keyword>
<name>A0A8J2PJ75_9HEXA</name>
<proteinExistence type="predicted"/>
<evidence type="ECO:0000256" key="1">
    <source>
        <dbReference type="SAM" id="MobiDB-lite"/>
    </source>
</evidence>
<comment type="caution">
    <text evidence="2">The sequence shown here is derived from an EMBL/GenBank/DDBJ whole genome shotgun (WGS) entry which is preliminary data.</text>
</comment>
<organism evidence="2 3">
    <name type="scientific">Allacma fusca</name>
    <dbReference type="NCBI Taxonomy" id="39272"/>
    <lineage>
        <taxon>Eukaryota</taxon>
        <taxon>Metazoa</taxon>
        <taxon>Ecdysozoa</taxon>
        <taxon>Arthropoda</taxon>
        <taxon>Hexapoda</taxon>
        <taxon>Collembola</taxon>
        <taxon>Symphypleona</taxon>
        <taxon>Sminthuridae</taxon>
        <taxon>Allacma</taxon>
    </lineage>
</organism>
<dbReference type="AlphaFoldDB" id="A0A8J2PJ75"/>
<evidence type="ECO:0000313" key="3">
    <source>
        <dbReference type="Proteomes" id="UP000708208"/>
    </source>
</evidence>
<evidence type="ECO:0000313" key="2">
    <source>
        <dbReference type="EMBL" id="CAG7832603.1"/>
    </source>
</evidence>
<gene>
    <name evidence="2" type="ORF">AFUS01_LOCUS42283</name>
</gene>
<dbReference type="Proteomes" id="UP000708208">
    <property type="component" value="Unassembled WGS sequence"/>
</dbReference>